<proteinExistence type="predicted"/>
<reference evidence="1" key="1">
    <citation type="journal article" date="2021" name="PeerJ">
        <title>Extensive microbial diversity within the chicken gut microbiome revealed by metagenomics and culture.</title>
        <authorList>
            <person name="Gilroy R."/>
            <person name="Ravi A."/>
            <person name="Getino M."/>
            <person name="Pursley I."/>
            <person name="Horton D.L."/>
            <person name="Alikhan N.F."/>
            <person name="Baker D."/>
            <person name="Gharbi K."/>
            <person name="Hall N."/>
            <person name="Watson M."/>
            <person name="Adriaenssens E.M."/>
            <person name="Foster-Nyarko E."/>
            <person name="Jarju S."/>
            <person name="Secka A."/>
            <person name="Antonio M."/>
            <person name="Oren A."/>
            <person name="Chaudhuri R.R."/>
            <person name="La Ragione R."/>
            <person name="Hildebrand F."/>
            <person name="Pallen M.J."/>
        </authorList>
    </citation>
    <scope>NUCLEOTIDE SEQUENCE</scope>
    <source>
        <strain evidence="1">A5-1222</strain>
    </source>
</reference>
<reference evidence="1" key="2">
    <citation type="submission" date="2021-04" db="EMBL/GenBank/DDBJ databases">
        <authorList>
            <person name="Gilroy R."/>
        </authorList>
    </citation>
    <scope>NUCLEOTIDE SEQUENCE</scope>
    <source>
        <strain evidence="1">A5-1222</strain>
    </source>
</reference>
<gene>
    <name evidence="1" type="ORF">H9897_00555</name>
</gene>
<sequence>MKEFELKELNENNFEELKLDLNKFINHYYQNIKLNFDKPIMLINLSTLLIMIKWNVDLDQFEKQLEQDNNFKKIIYRFLKDNLLHYSATIKFKEQVEIYQRYLDKVDGDVQVQFINDYDPSIYLNQIHNHTISANTGLNSDVDQQTQDLIFKDVKVY</sequence>
<name>A0A9E2NVP5_9BACT</name>
<evidence type="ECO:0000313" key="2">
    <source>
        <dbReference type="Proteomes" id="UP000824247"/>
    </source>
</evidence>
<accession>A0A9E2NVP5</accession>
<protein>
    <submittedName>
        <fullName evidence="1">Uncharacterized protein</fullName>
    </submittedName>
</protein>
<dbReference type="EMBL" id="JAHLFM010000009">
    <property type="protein sequence ID" value="MBU3830642.1"/>
    <property type="molecule type" value="Genomic_DNA"/>
</dbReference>
<dbReference type="Proteomes" id="UP000824247">
    <property type="component" value="Unassembled WGS sequence"/>
</dbReference>
<evidence type="ECO:0000313" key="1">
    <source>
        <dbReference type="EMBL" id="MBU3830642.1"/>
    </source>
</evidence>
<dbReference type="AlphaFoldDB" id="A0A9E2NVP5"/>
<comment type="caution">
    <text evidence="1">The sequence shown here is derived from an EMBL/GenBank/DDBJ whole genome shotgun (WGS) entry which is preliminary data.</text>
</comment>
<organism evidence="1 2">
    <name type="scientific">Candidatus Ureaplasma intestinipullorum</name>
    <dbReference type="NCBI Taxonomy" id="2838770"/>
    <lineage>
        <taxon>Bacteria</taxon>
        <taxon>Bacillati</taxon>
        <taxon>Mycoplasmatota</taxon>
        <taxon>Mycoplasmoidales</taxon>
        <taxon>Mycoplasmoidaceae</taxon>
        <taxon>Ureaplasma</taxon>
    </lineage>
</organism>